<dbReference type="EMBL" id="JAPFRF010000003">
    <property type="protein sequence ID" value="KAJ7338132.1"/>
    <property type="molecule type" value="Genomic_DNA"/>
</dbReference>
<dbReference type="AlphaFoldDB" id="A0A9Q0Y2A2"/>
<evidence type="ECO:0000313" key="2">
    <source>
        <dbReference type="Proteomes" id="UP001142489"/>
    </source>
</evidence>
<name>A0A9Q0Y2A2_9SAUR</name>
<protein>
    <submittedName>
        <fullName evidence="1">Uncharacterized protein</fullName>
    </submittedName>
</protein>
<dbReference type="GO" id="GO:0003677">
    <property type="term" value="F:DNA binding"/>
    <property type="evidence" value="ECO:0007669"/>
    <property type="project" value="InterPro"/>
</dbReference>
<dbReference type="Proteomes" id="UP001142489">
    <property type="component" value="Unassembled WGS sequence"/>
</dbReference>
<accession>A0A9Q0Y2A2</accession>
<dbReference type="OrthoDB" id="68020at2759"/>
<gene>
    <name evidence="1" type="ORF">JRQ81_010734</name>
</gene>
<dbReference type="PANTHER" id="PTHR15180:SF1">
    <property type="entry name" value="GENERAL TRANSCRIPTION FACTOR 3C POLYPEPTIDE 1"/>
    <property type="match status" value="1"/>
</dbReference>
<keyword evidence="2" id="KW-1185">Reference proteome</keyword>
<dbReference type="GO" id="GO:0000127">
    <property type="term" value="C:transcription factor TFIIIC complex"/>
    <property type="evidence" value="ECO:0007669"/>
    <property type="project" value="InterPro"/>
</dbReference>
<sequence length="99" mass="11058">MGRPWRIVDSSLNKPVCKGIMEGMLCHIMTQPGITEATLRHHYLGILQLVALLEILQAVPRLPFPASSRHCLRIDARQNGRWAKLQNSLVAVSQTGMIC</sequence>
<dbReference type="GO" id="GO:0006384">
    <property type="term" value="P:transcription initiation at RNA polymerase III promoter"/>
    <property type="evidence" value="ECO:0007669"/>
    <property type="project" value="InterPro"/>
</dbReference>
<organism evidence="1 2">
    <name type="scientific">Phrynocephalus forsythii</name>
    <dbReference type="NCBI Taxonomy" id="171643"/>
    <lineage>
        <taxon>Eukaryota</taxon>
        <taxon>Metazoa</taxon>
        <taxon>Chordata</taxon>
        <taxon>Craniata</taxon>
        <taxon>Vertebrata</taxon>
        <taxon>Euteleostomi</taxon>
        <taxon>Lepidosauria</taxon>
        <taxon>Squamata</taxon>
        <taxon>Bifurcata</taxon>
        <taxon>Unidentata</taxon>
        <taxon>Episquamata</taxon>
        <taxon>Toxicofera</taxon>
        <taxon>Iguania</taxon>
        <taxon>Acrodonta</taxon>
        <taxon>Agamidae</taxon>
        <taxon>Agaminae</taxon>
        <taxon>Phrynocephalus</taxon>
    </lineage>
</organism>
<dbReference type="InterPro" id="IPR044210">
    <property type="entry name" value="Tfc3-like"/>
</dbReference>
<proteinExistence type="predicted"/>
<reference evidence="1" key="1">
    <citation type="journal article" date="2023" name="DNA Res.">
        <title>Chromosome-level genome assembly of Phrynocephalus forsythii using third-generation DNA sequencing and Hi-C analysis.</title>
        <authorList>
            <person name="Qi Y."/>
            <person name="Zhao W."/>
            <person name="Zhao Y."/>
            <person name="Niu C."/>
            <person name="Cao S."/>
            <person name="Zhang Y."/>
        </authorList>
    </citation>
    <scope>NUCLEOTIDE SEQUENCE</scope>
    <source>
        <tissue evidence="1">Muscle</tissue>
    </source>
</reference>
<comment type="caution">
    <text evidence="1">The sequence shown here is derived from an EMBL/GenBank/DDBJ whole genome shotgun (WGS) entry which is preliminary data.</text>
</comment>
<dbReference type="PANTHER" id="PTHR15180">
    <property type="entry name" value="GENERAL TRANSCRIPTION FACTOR 3C POLYPEPTIDE 1"/>
    <property type="match status" value="1"/>
</dbReference>
<dbReference type="GO" id="GO:0042791">
    <property type="term" value="P:5S class rRNA transcription by RNA polymerase III"/>
    <property type="evidence" value="ECO:0007669"/>
    <property type="project" value="TreeGrafter"/>
</dbReference>
<evidence type="ECO:0000313" key="1">
    <source>
        <dbReference type="EMBL" id="KAJ7338132.1"/>
    </source>
</evidence>